<dbReference type="OrthoDB" id="9780765at2"/>
<dbReference type="PANTHER" id="PTHR43689:SF8">
    <property type="entry name" value="ALPHA_BETA-HYDROLASES SUPERFAMILY PROTEIN"/>
    <property type="match status" value="1"/>
</dbReference>
<dbReference type="GO" id="GO:0016746">
    <property type="term" value="F:acyltransferase activity"/>
    <property type="evidence" value="ECO:0007669"/>
    <property type="project" value="UniProtKB-KW"/>
</dbReference>
<evidence type="ECO:0000259" key="2">
    <source>
        <dbReference type="Pfam" id="PF12697"/>
    </source>
</evidence>
<sequence>MFPEFLPPAVHQLSEATSIEMAQQMQRQDVITPLSPDPIATAYVCQGAGEPPLLLLHGFDSSLLEFRRLLPRLAARTQVWAIDLLGFGFSDRIVSPRFDPAAIQQHLHSAWQQLIGRPVILVAASMGGAAALEFALAYPDCVEQLVLIDSAGLSAGPAIDKVMVPPLDGWATAFLQNAWVRHRISLRAYCDRTLVTPDADCCTSLHVAMPGWKQALIAFTKSGGYRSLQAKLPQITCPTLILWGEQDRILGTKDATRFQQAIPHSQLVWIADCGHVPHLERPEATASAILQHLPMSPRAEQWGRTEENRKESTRLAQSDEPDRES</sequence>
<dbReference type="PANTHER" id="PTHR43689">
    <property type="entry name" value="HYDROLASE"/>
    <property type="match status" value="1"/>
</dbReference>
<dbReference type="Proteomes" id="UP000191901">
    <property type="component" value="Chromosome"/>
</dbReference>
<dbReference type="InterPro" id="IPR000639">
    <property type="entry name" value="Epox_hydrolase-like"/>
</dbReference>
<proteinExistence type="predicted"/>
<dbReference type="Gene3D" id="3.40.50.1820">
    <property type="entry name" value="alpha/beta hydrolase"/>
    <property type="match status" value="1"/>
</dbReference>
<evidence type="ECO:0000313" key="3">
    <source>
        <dbReference type="EMBL" id="ASC72414.1"/>
    </source>
</evidence>
<feature type="region of interest" description="Disordered" evidence="1">
    <location>
        <begin position="292"/>
        <end position="325"/>
    </location>
</feature>
<feature type="domain" description="AB hydrolase-1" evidence="2">
    <location>
        <begin position="53"/>
        <end position="288"/>
    </location>
</feature>
<keyword evidence="3" id="KW-0012">Acyltransferase</keyword>
<dbReference type="PRINTS" id="PR00111">
    <property type="entry name" value="ABHYDROLASE"/>
</dbReference>
<evidence type="ECO:0000313" key="4">
    <source>
        <dbReference type="Proteomes" id="UP000191901"/>
    </source>
</evidence>
<evidence type="ECO:0000256" key="1">
    <source>
        <dbReference type="SAM" id="MobiDB-lite"/>
    </source>
</evidence>
<accession>A0A1Z3HQ25</accession>
<dbReference type="EMBL" id="CP021983">
    <property type="protein sequence ID" value="ASC72414.1"/>
    <property type="molecule type" value="Genomic_DNA"/>
</dbReference>
<dbReference type="InterPro" id="IPR029058">
    <property type="entry name" value="AB_hydrolase_fold"/>
</dbReference>
<keyword evidence="3" id="KW-0808">Transferase</keyword>
<dbReference type="SUPFAM" id="SSF53474">
    <property type="entry name" value="alpha/beta-Hydrolases"/>
    <property type="match status" value="1"/>
</dbReference>
<dbReference type="GO" id="GO:0016787">
    <property type="term" value="F:hydrolase activity"/>
    <property type="evidence" value="ECO:0007669"/>
    <property type="project" value="UniProtKB-KW"/>
</dbReference>
<protein>
    <submittedName>
        <fullName evidence="3">Hydrolase or acyltransferase of alpha/beta superfamily protein</fullName>
    </submittedName>
</protein>
<dbReference type="InterPro" id="IPR000073">
    <property type="entry name" value="AB_hydrolase_1"/>
</dbReference>
<dbReference type="Pfam" id="PF12697">
    <property type="entry name" value="Abhydrolase_6"/>
    <property type="match status" value="1"/>
</dbReference>
<dbReference type="AlphaFoldDB" id="A0A1Z3HQ25"/>
<dbReference type="RefSeq" id="WP_080807173.1">
    <property type="nucleotide sequence ID" value="NZ_CP021983.2"/>
</dbReference>
<feature type="compositionally biased region" description="Basic and acidic residues" evidence="1">
    <location>
        <begin position="301"/>
        <end position="313"/>
    </location>
</feature>
<organism evidence="3 4">
    <name type="scientific">Halomicronema hongdechloris C2206</name>
    <dbReference type="NCBI Taxonomy" id="1641165"/>
    <lineage>
        <taxon>Bacteria</taxon>
        <taxon>Bacillati</taxon>
        <taxon>Cyanobacteriota</taxon>
        <taxon>Cyanophyceae</taxon>
        <taxon>Nodosilineales</taxon>
        <taxon>Nodosilineaceae</taxon>
        <taxon>Halomicronema</taxon>
    </lineage>
</organism>
<reference evidence="3 4" key="1">
    <citation type="journal article" date="2016" name="Biochim. Biophys. Acta">
        <title>Characterization of red-shifted phycobilisomes isolated from the chlorophyll f-containing cyanobacterium Halomicronema hongdechloris.</title>
        <authorList>
            <person name="Li Y."/>
            <person name="Lin Y."/>
            <person name="Garvey C.J."/>
            <person name="Birch D."/>
            <person name="Corkery R.W."/>
            <person name="Loughlin P.C."/>
            <person name="Scheer H."/>
            <person name="Willows R.D."/>
            <person name="Chen M."/>
        </authorList>
    </citation>
    <scope>NUCLEOTIDE SEQUENCE [LARGE SCALE GENOMIC DNA]</scope>
    <source>
        <strain evidence="3 4">C2206</strain>
    </source>
</reference>
<name>A0A1Z3HQ25_9CYAN</name>
<dbReference type="PRINTS" id="PR00412">
    <property type="entry name" value="EPOXHYDRLASE"/>
</dbReference>
<gene>
    <name evidence="3" type="ORF">XM38_033710</name>
</gene>
<dbReference type="KEGG" id="hhg:XM38_033710"/>
<keyword evidence="3" id="KW-0378">Hydrolase</keyword>
<keyword evidence="4" id="KW-1185">Reference proteome</keyword>